<accession>A0A1H0MJ67</accession>
<dbReference type="InterPro" id="IPR012349">
    <property type="entry name" value="Split_barrel_FMN-bd"/>
</dbReference>
<gene>
    <name evidence="1" type="ORF">SAMN04515671_2031</name>
</gene>
<dbReference type="EMBL" id="LT629710">
    <property type="protein sequence ID" value="SDO80489.1"/>
    <property type="molecule type" value="Genomic_DNA"/>
</dbReference>
<dbReference type="InterPro" id="IPR004378">
    <property type="entry name" value="F420H2_quin_Rdtase"/>
</dbReference>
<reference evidence="1 2" key="1">
    <citation type="submission" date="2016-10" db="EMBL/GenBank/DDBJ databases">
        <authorList>
            <person name="de Groot N.N."/>
        </authorList>
    </citation>
    <scope>NUCLEOTIDE SEQUENCE [LARGE SCALE GENOMIC DNA]</scope>
    <source>
        <strain evidence="2">P4-7,KCTC 19426,CECT 7604</strain>
    </source>
</reference>
<dbReference type="AlphaFoldDB" id="A0A1H0MJ67"/>
<sequence>MSTVRYVKPGRWTAAFNSVTALMTRMGITVWGSRQLYVRGRSSGQMRQTPVNLLTFQDHRYLVAPRGTTQWVRNLRAAGEGQLRLGRRIQTFTPTELADEQKPAILRAYLKRWKFEIGVFFDGVGPDATDAELLAIAPGYPVFEIATETGADPRSSR</sequence>
<keyword evidence="2" id="KW-1185">Reference proteome</keyword>
<organism evidence="1 2">
    <name type="scientific">Nakamurella panacisegetis</name>
    <dbReference type="NCBI Taxonomy" id="1090615"/>
    <lineage>
        <taxon>Bacteria</taxon>
        <taxon>Bacillati</taxon>
        <taxon>Actinomycetota</taxon>
        <taxon>Actinomycetes</taxon>
        <taxon>Nakamurellales</taxon>
        <taxon>Nakamurellaceae</taxon>
        <taxon>Nakamurella</taxon>
    </lineage>
</organism>
<proteinExistence type="predicted"/>
<dbReference type="Gene3D" id="2.30.110.10">
    <property type="entry name" value="Electron Transport, Fmn-binding Protein, Chain A"/>
    <property type="match status" value="1"/>
</dbReference>
<dbReference type="RefSeq" id="WP_090481850.1">
    <property type="nucleotide sequence ID" value="NZ_LT629710.1"/>
</dbReference>
<dbReference type="STRING" id="1090615.SAMN04515671_2031"/>
<dbReference type="NCBIfam" id="TIGR00026">
    <property type="entry name" value="hi_GC_TIGR00026"/>
    <property type="match status" value="1"/>
</dbReference>
<dbReference type="GO" id="GO:0016491">
    <property type="term" value="F:oxidoreductase activity"/>
    <property type="evidence" value="ECO:0007669"/>
    <property type="project" value="InterPro"/>
</dbReference>
<evidence type="ECO:0000313" key="2">
    <source>
        <dbReference type="Proteomes" id="UP000198741"/>
    </source>
</evidence>
<evidence type="ECO:0000313" key="1">
    <source>
        <dbReference type="EMBL" id="SDO80489.1"/>
    </source>
</evidence>
<dbReference type="Pfam" id="PF04075">
    <property type="entry name" value="F420H2_quin_red"/>
    <property type="match status" value="1"/>
</dbReference>
<dbReference type="Proteomes" id="UP000198741">
    <property type="component" value="Chromosome I"/>
</dbReference>
<name>A0A1H0MJ67_9ACTN</name>
<protein>
    <submittedName>
        <fullName evidence="1">Deazaflavin-dependent oxidoreductase, nitroreductase family</fullName>
    </submittedName>
</protein>
<dbReference type="OrthoDB" id="5186446at2"/>